<evidence type="ECO:0000313" key="2">
    <source>
        <dbReference type="EMBL" id="MDL2060404.1"/>
    </source>
</evidence>
<accession>A0ABT7IPV2</accession>
<comment type="caution">
    <text evidence="2">The sequence shown here is derived from an EMBL/GenBank/DDBJ whole genome shotgun (WGS) entry which is preliminary data.</text>
</comment>
<proteinExistence type="predicted"/>
<sequence length="92" mass="9940">MTSPLISFVSPPTALENAGTSSAKQGEEKNAAVPNTPNSMAKTSEKAGLRLDLIIILLNKGGNFSRGYPHTRGKASLRENCGYESKKWKFKT</sequence>
<reference evidence="2" key="1">
    <citation type="submission" date="2023-03" db="EMBL/GenBank/DDBJ databases">
        <title>Mesosutterella sp. nov. isolated from porcine feces.</title>
        <authorList>
            <person name="Yu S."/>
        </authorList>
    </citation>
    <scope>NUCLEOTIDE SEQUENCE</scope>
    <source>
        <strain evidence="2">AGMB02718</strain>
    </source>
</reference>
<keyword evidence="3" id="KW-1185">Reference proteome</keyword>
<feature type="region of interest" description="Disordered" evidence="1">
    <location>
        <begin position="1"/>
        <end position="44"/>
    </location>
</feature>
<gene>
    <name evidence="2" type="ORF">MUN46_010700</name>
</gene>
<evidence type="ECO:0000313" key="3">
    <source>
        <dbReference type="Proteomes" id="UP001165481"/>
    </source>
</evidence>
<name>A0ABT7IPV2_9BURK</name>
<dbReference type="RefSeq" id="WP_243375921.1">
    <property type="nucleotide sequence ID" value="NZ_JAKZJU020000002.1"/>
</dbReference>
<protein>
    <submittedName>
        <fullName evidence="2">Uncharacterized protein</fullName>
    </submittedName>
</protein>
<evidence type="ECO:0000256" key="1">
    <source>
        <dbReference type="SAM" id="MobiDB-lite"/>
    </source>
</evidence>
<organism evidence="2 3">
    <name type="scientific">Mesosutterella faecium</name>
    <dbReference type="NCBI Taxonomy" id="2925194"/>
    <lineage>
        <taxon>Bacteria</taxon>
        <taxon>Pseudomonadati</taxon>
        <taxon>Pseudomonadota</taxon>
        <taxon>Betaproteobacteria</taxon>
        <taxon>Burkholderiales</taxon>
        <taxon>Sutterellaceae</taxon>
        <taxon>Mesosutterella</taxon>
    </lineage>
</organism>
<feature type="compositionally biased region" description="Polar residues" evidence="1">
    <location>
        <begin position="33"/>
        <end position="42"/>
    </location>
</feature>
<dbReference type="Proteomes" id="UP001165481">
    <property type="component" value="Unassembled WGS sequence"/>
</dbReference>
<dbReference type="EMBL" id="JAKZJU020000002">
    <property type="protein sequence ID" value="MDL2060404.1"/>
    <property type="molecule type" value="Genomic_DNA"/>
</dbReference>